<evidence type="ECO:0000313" key="2">
    <source>
        <dbReference type="EMBL" id="THU70780.1"/>
    </source>
</evidence>
<feature type="compositionally biased region" description="Acidic residues" evidence="1">
    <location>
        <begin position="103"/>
        <end position="117"/>
    </location>
</feature>
<accession>A0A4S8K759</accession>
<proteinExistence type="predicted"/>
<evidence type="ECO:0000313" key="3">
    <source>
        <dbReference type="Proteomes" id="UP000317650"/>
    </source>
</evidence>
<sequence length="137" mass="14066">MASVEVVSAPVVEVPTDAQVAPVEAASAPAPPFEVAVVESEDAAAKPTVEEPKDAPAETDPAPAAAVEQVVEEPEADPAVATEAAAEPEEKEAEETAFKPTEEGEQVAEADAVEEDASAYVEVVEAKEAEEEKKSVA</sequence>
<dbReference type="AlphaFoldDB" id="A0A4S8K759"/>
<feature type="compositionally biased region" description="Low complexity" evidence="1">
    <location>
        <begin position="58"/>
        <end position="69"/>
    </location>
</feature>
<gene>
    <name evidence="2" type="ORF">C4D60_Mb08t28610</name>
</gene>
<evidence type="ECO:0000256" key="1">
    <source>
        <dbReference type="SAM" id="MobiDB-lite"/>
    </source>
</evidence>
<protein>
    <submittedName>
        <fullName evidence="2">Uncharacterized protein</fullName>
    </submittedName>
</protein>
<reference evidence="2 3" key="1">
    <citation type="journal article" date="2019" name="Nat. Plants">
        <title>Genome sequencing of Musa balbisiana reveals subgenome evolution and function divergence in polyploid bananas.</title>
        <authorList>
            <person name="Yao X."/>
        </authorList>
    </citation>
    <scope>NUCLEOTIDE SEQUENCE [LARGE SCALE GENOMIC DNA]</scope>
    <source>
        <strain evidence="3">cv. DH-PKW</strain>
        <tissue evidence="2">Leaves</tissue>
    </source>
</reference>
<feature type="region of interest" description="Disordered" evidence="1">
    <location>
        <begin position="40"/>
        <end position="137"/>
    </location>
</feature>
<keyword evidence="3" id="KW-1185">Reference proteome</keyword>
<name>A0A4S8K759_MUSBA</name>
<feature type="compositionally biased region" description="Basic and acidic residues" evidence="1">
    <location>
        <begin position="124"/>
        <end position="137"/>
    </location>
</feature>
<organism evidence="2 3">
    <name type="scientific">Musa balbisiana</name>
    <name type="common">Banana</name>
    <dbReference type="NCBI Taxonomy" id="52838"/>
    <lineage>
        <taxon>Eukaryota</taxon>
        <taxon>Viridiplantae</taxon>
        <taxon>Streptophyta</taxon>
        <taxon>Embryophyta</taxon>
        <taxon>Tracheophyta</taxon>
        <taxon>Spermatophyta</taxon>
        <taxon>Magnoliopsida</taxon>
        <taxon>Liliopsida</taxon>
        <taxon>Zingiberales</taxon>
        <taxon>Musaceae</taxon>
        <taxon>Musa</taxon>
    </lineage>
</organism>
<dbReference type="EMBL" id="PYDT01000002">
    <property type="protein sequence ID" value="THU70780.1"/>
    <property type="molecule type" value="Genomic_DNA"/>
</dbReference>
<comment type="caution">
    <text evidence="2">The sequence shown here is derived from an EMBL/GenBank/DDBJ whole genome shotgun (WGS) entry which is preliminary data.</text>
</comment>
<dbReference type="Proteomes" id="UP000317650">
    <property type="component" value="Chromosome 8"/>
</dbReference>